<gene>
    <name evidence="1" type="ORF">IWQ57_003372</name>
</gene>
<feature type="non-terminal residue" evidence="1">
    <location>
        <position position="77"/>
    </location>
</feature>
<comment type="caution">
    <text evidence="1">The sequence shown here is derived from an EMBL/GenBank/DDBJ whole genome shotgun (WGS) entry which is preliminary data.</text>
</comment>
<reference evidence="1" key="1">
    <citation type="submission" date="2022-07" db="EMBL/GenBank/DDBJ databases">
        <title>Phylogenomic reconstructions and comparative analyses of Kickxellomycotina fungi.</title>
        <authorList>
            <person name="Reynolds N.K."/>
            <person name="Stajich J.E."/>
            <person name="Barry K."/>
            <person name="Grigoriev I.V."/>
            <person name="Crous P."/>
            <person name="Smith M.E."/>
        </authorList>
    </citation>
    <scope>NUCLEOTIDE SEQUENCE</scope>
    <source>
        <strain evidence="1">CBS 109366</strain>
    </source>
</reference>
<evidence type="ECO:0000313" key="1">
    <source>
        <dbReference type="EMBL" id="KAJ2768822.1"/>
    </source>
</evidence>
<dbReference type="Proteomes" id="UP001140234">
    <property type="component" value="Unassembled WGS sequence"/>
</dbReference>
<sequence>MAFSTMVLLLFLIVFMIDTMPQYRIRADWRRLASLVDLTTASVFAVEWVLRFYAFVHPMRYLINPMVLLDALGIIPG</sequence>
<name>A0ACC1JWG4_9FUNG</name>
<dbReference type="EMBL" id="JANBUJ010001078">
    <property type="protein sequence ID" value="KAJ2768822.1"/>
    <property type="molecule type" value="Genomic_DNA"/>
</dbReference>
<proteinExistence type="predicted"/>
<protein>
    <submittedName>
        <fullName evidence="1">Uncharacterized protein</fullName>
    </submittedName>
</protein>
<accession>A0ACC1JWG4</accession>
<keyword evidence="2" id="KW-1185">Reference proteome</keyword>
<evidence type="ECO:0000313" key="2">
    <source>
        <dbReference type="Proteomes" id="UP001140234"/>
    </source>
</evidence>
<organism evidence="1 2">
    <name type="scientific">Coemansia nantahalensis</name>
    <dbReference type="NCBI Taxonomy" id="2789366"/>
    <lineage>
        <taxon>Eukaryota</taxon>
        <taxon>Fungi</taxon>
        <taxon>Fungi incertae sedis</taxon>
        <taxon>Zoopagomycota</taxon>
        <taxon>Kickxellomycotina</taxon>
        <taxon>Kickxellomycetes</taxon>
        <taxon>Kickxellales</taxon>
        <taxon>Kickxellaceae</taxon>
        <taxon>Coemansia</taxon>
    </lineage>
</organism>